<proteinExistence type="predicted"/>
<dbReference type="Proteomes" id="UP000677054">
    <property type="component" value="Unassembled WGS sequence"/>
</dbReference>
<dbReference type="EMBL" id="LR914421">
    <property type="protein sequence ID" value="CAD7254960.1"/>
    <property type="molecule type" value="Genomic_DNA"/>
</dbReference>
<dbReference type="InterPro" id="IPR011993">
    <property type="entry name" value="PH-like_dom_sf"/>
</dbReference>
<name>A0A7R9AIU0_9CRUS</name>
<evidence type="ECO:0000313" key="1">
    <source>
        <dbReference type="EMBL" id="CAD7254960.1"/>
    </source>
</evidence>
<gene>
    <name evidence="1" type="ORF">DSTB1V02_LOCUS14706</name>
</gene>
<keyword evidence="2" id="KW-1185">Reference proteome</keyword>
<dbReference type="EMBL" id="CAJPEV010014903">
    <property type="protein sequence ID" value="CAG0907054.1"/>
    <property type="molecule type" value="Genomic_DNA"/>
</dbReference>
<organism evidence="1">
    <name type="scientific">Darwinula stevensoni</name>
    <dbReference type="NCBI Taxonomy" id="69355"/>
    <lineage>
        <taxon>Eukaryota</taxon>
        <taxon>Metazoa</taxon>
        <taxon>Ecdysozoa</taxon>
        <taxon>Arthropoda</taxon>
        <taxon>Crustacea</taxon>
        <taxon>Oligostraca</taxon>
        <taxon>Ostracoda</taxon>
        <taxon>Podocopa</taxon>
        <taxon>Podocopida</taxon>
        <taxon>Darwinulocopina</taxon>
        <taxon>Darwinuloidea</taxon>
        <taxon>Darwinulidae</taxon>
        <taxon>Darwinula</taxon>
    </lineage>
</organism>
<protein>
    <submittedName>
        <fullName evidence="1">Uncharacterized protein</fullName>
    </submittedName>
</protein>
<dbReference type="Gene3D" id="2.30.29.30">
    <property type="entry name" value="Pleckstrin-homology domain (PH domain)/Phosphotyrosine-binding domain (PTB)"/>
    <property type="match status" value="1"/>
</dbReference>
<feature type="non-terminal residue" evidence="1">
    <location>
        <position position="1"/>
    </location>
</feature>
<evidence type="ECO:0000313" key="2">
    <source>
        <dbReference type="Proteomes" id="UP000677054"/>
    </source>
</evidence>
<dbReference type="AlphaFoldDB" id="A0A7R9AIU0"/>
<accession>A0A7R9AIU0</accession>
<reference evidence="1" key="1">
    <citation type="submission" date="2020-11" db="EMBL/GenBank/DDBJ databases">
        <authorList>
            <person name="Tran Van P."/>
        </authorList>
    </citation>
    <scope>NUCLEOTIDE SEQUENCE</scope>
</reference>
<dbReference type="OrthoDB" id="6489633at2759"/>
<sequence>VSETENIRKNLAIERMIVEGCEILLDVNQVFVRQGGSVVVGCVVNRVVNYIVNRCLIQLPSTEKWKFHRRMMASLRSEKDAIRQCFLFTNHLIIATRRVFLSLFFYS</sequence>